<evidence type="ECO:0000256" key="3">
    <source>
        <dbReference type="ARBA" id="ARBA00022692"/>
    </source>
</evidence>
<comment type="subcellular location">
    <subcellularLocation>
        <location evidence="1">Cell membrane</location>
        <topology evidence="1">Multi-pass membrane protein</topology>
    </subcellularLocation>
</comment>
<dbReference type="Proteomes" id="UP000276301">
    <property type="component" value="Unassembled WGS sequence"/>
</dbReference>
<protein>
    <submittedName>
        <fullName evidence="7">ABC transporter permease</fullName>
    </submittedName>
</protein>
<feature type="transmembrane region" description="Helical" evidence="6">
    <location>
        <begin position="80"/>
        <end position="100"/>
    </location>
</feature>
<feature type="transmembrane region" description="Helical" evidence="6">
    <location>
        <begin position="188"/>
        <end position="207"/>
    </location>
</feature>
<reference evidence="7 8" key="1">
    <citation type="submission" date="2018-10" db="EMBL/GenBank/DDBJ databases">
        <title>Anaerotruncus faecis sp. nov., isolated from human feces.</title>
        <authorList>
            <person name="Wang Y.-J."/>
        </authorList>
    </citation>
    <scope>NUCLEOTIDE SEQUENCE [LARGE SCALE GENOMIC DNA]</scope>
    <source>
        <strain evidence="7 8">22A2-44</strain>
    </source>
</reference>
<sequence length="363" mass="39868">MRKSLKFEIIRGAAAILVALAVAMVFIFIISDVPFQALYNLIVAPFTRMRYIWIILERMIPIIFTGLATCVMFNANQFNLAGEGAVFFGGLVAGACAIYLRLPPVLHAAACIAAAMLVCGLTMLIPALLKTKLGASEMVSSLMLNYILLQLGVYILSYHLADRTQGATMSHKFLDTAIIPTLVPKTNLSWGIVIALVATVLVSIFMYRTRWGYAIRMIGINQSFSKYSGMKVAATVVMCQVVGGMLAGMGGAVEILGYYDRFKWRQLPGYGWDGITIAILAKNNPIFIPLAAFFMAYLRRGCDLMQLNTDVPAEMLSIIQAVIFLFFAAEQFLSKYRHKLVVRDAKDEIAGKAAEKEAKGVEA</sequence>
<evidence type="ECO:0000256" key="2">
    <source>
        <dbReference type="ARBA" id="ARBA00022475"/>
    </source>
</evidence>
<feature type="transmembrane region" description="Helical" evidence="6">
    <location>
        <begin position="315"/>
        <end position="333"/>
    </location>
</feature>
<dbReference type="InterPro" id="IPR001851">
    <property type="entry name" value="ABC_transp_permease"/>
</dbReference>
<dbReference type="RefSeq" id="WP_101551021.1">
    <property type="nucleotide sequence ID" value="NZ_DBFBJK010000186.1"/>
</dbReference>
<proteinExistence type="predicted"/>
<dbReference type="PANTHER" id="PTHR47089">
    <property type="entry name" value="ABC TRANSPORTER, PERMEASE PROTEIN"/>
    <property type="match status" value="1"/>
</dbReference>
<dbReference type="GO" id="GO:0022857">
    <property type="term" value="F:transmembrane transporter activity"/>
    <property type="evidence" value="ECO:0007669"/>
    <property type="project" value="InterPro"/>
</dbReference>
<dbReference type="GO" id="GO:0005886">
    <property type="term" value="C:plasma membrane"/>
    <property type="evidence" value="ECO:0007669"/>
    <property type="project" value="UniProtKB-SubCell"/>
</dbReference>
<feature type="transmembrane region" description="Helical" evidence="6">
    <location>
        <begin position="141"/>
        <end position="161"/>
    </location>
</feature>
<dbReference type="CDD" id="cd06580">
    <property type="entry name" value="TM_PBP1_transp_TpRbsC_like"/>
    <property type="match status" value="1"/>
</dbReference>
<feature type="transmembrane region" description="Helical" evidence="6">
    <location>
        <begin position="12"/>
        <end position="31"/>
    </location>
</feature>
<keyword evidence="4 6" id="KW-1133">Transmembrane helix</keyword>
<feature type="transmembrane region" description="Helical" evidence="6">
    <location>
        <begin position="51"/>
        <end position="73"/>
    </location>
</feature>
<accession>A0A498CQ95</accession>
<dbReference type="EMBL" id="RCHT01000001">
    <property type="protein sequence ID" value="RLL14697.1"/>
    <property type="molecule type" value="Genomic_DNA"/>
</dbReference>
<gene>
    <name evidence="7" type="ORF">D4A47_01575</name>
</gene>
<dbReference type="Pfam" id="PF02653">
    <property type="entry name" value="BPD_transp_2"/>
    <property type="match status" value="1"/>
</dbReference>
<evidence type="ECO:0000313" key="7">
    <source>
        <dbReference type="EMBL" id="RLL14697.1"/>
    </source>
</evidence>
<keyword evidence="3 6" id="KW-0812">Transmembrane</keyword>
<evidence type="ECO:0000256" key="4">
    <source>
        <dbReference type="ARBA" id="ARBA00022989"/>
    </source>
</evidence>
<keyword evidence="8" id="KW-1185">Reference proteome</keyword>
<feature type="transmembrane region" description="Helical" evidence="6">
    <location>
        <begin position="106"/>
        <end position="129"/>
    </location>
</feature>
<name>A0A498CQ95_9FIRM</name>
<keyword evidence="2" id="KW-1003">Cell membrane</keyword>
<dbReference type="AlphaFoldDB" id="A0A498CQ95"/>
<comment type="caution">
    <text evidence="7">The sequence shown here is derived from an EMBL/GenBank/DDBJ whole genome shotgun (WGS) entry which is preliminary data.</text>
</comment>
<feature type="transmembrane region" description="Helical" evidence="6">
    <location>
        <begin position="232"/>
        <end position="259"/>
    </location>
</feature>
<organism evidence="7 8">
    <name type="scientific">Anaerotruncus massiliensis</name>
    <name type="common">ex Liu et al. 2021</name>
    <dbReference type="NCBI Taxonomy" id="2321404"/>
    <lineage>
        <taxon>Bacteria</taxon>
        <taxon>Bacillati</taxon>
        <taxon>Bacillota</taxon>
        <taxon>Clostridia</taxon>
        <taxon>Eubacteriales</taxon>
        <taxon>Oscillospiraceae</taxon>
        <taxon>Anaerotruncus</taxon>
    </lineage>
</organism>
<evidence type="ECO:0000313" key="8">
    <source>
        <dbReference type="Proteomes" id="UP000276301"/>
    </source>
</evidence>
<evidence type="ECO:0000256" key="1">
    <source>
        <dbReference type="ARBA" id="ARBA00004651"/>
    </source>
</evidence>
<dbReference type="PANTHER" id="PTHR47089:SF1">
    <property type="entry name" value="GUANOSINE ABC TRANSPORTER PERMEASE PROTEIN NUPP"/>
    <property type="match status" value="1"/>
</dbReference>
<evidence type="ECO:0000256" key="5">
    <source>
        <dbReference type="ARBA" id="ARBA00023136"/>
    </source>
</evidence>
<keyword evidence="5 6" id="KW-0472">Membrane</keyword>
<evidence type="ECO:0000256" key="6">
    <source>
        <dbReference type="SAM" id="Phobius"/>
    </source>
</evidence>